<gene>
    <name evidence="9 10" type="primary">argJ</name>
    <name evidence="10" type="ORF">Epro_0955</name>
</gene>
<dbReference type="InterPro" id="IPR016117">
    <property type="entry name" value="ArgJ-like_dom_sf"/>
</dbReference>
<keyword evidence="11" id="KW-1185">Reference proteome</keyword>
<evidence type="ECO:0000256" key="8">
    <source>
        <dbReference type="ARBA" id="ARBA00049439"/>
    </source>
</evidence>
<dbReference type="Pfam" id="PF01960">
    <property type="entry name" value="ArgJ"/>
    <property type="match status" value="1"/>
</dbReference>
<dbReference type="RefSeq" id="WP_052570885.1">
    <property type="nucleotide sequence ID" value="NZ_CP009498.1"/>
</dbReference>
<feature type="chain" id="PRO_5023571334" description="Arginine biosynthesis bifunctional protein ArgJ alpha chain" evidence="9">
    <location>
        <begin position="1"/>
        <end position="190"/>
    </location>
</feature>
<keyword evidence="9" id="KW-0963">Cytoplasm</keyword>
<dbReference type="FunFam" id="3.60.70.12:FF:000001">
    <property type="entry name" value="Arginine biosynthesis bifunctional protein ArgJ, chloroplastic"/>
    <property type="match status" value="1"/>
</dbReference>
<dbReference type="PANTHER" id="PTHR23100:SF0">
    <property type="entry name" value="ARGININE BIOSYNTHESIS BIFUNCTIONAL PROTEIN ARGJ, MITOCHONDRIAL"/>
    <property type="match status" value="1"/>
</dbReference>
<dbReference type="PATRIC" id="fig|1408281.3.peg.980"/>
<dbReference type="Proteomes" id="UP000035337">
    <property type="component" value="Chromosome"/>
</dbReference>
<keyword evidence="3 9" id="KW-0055">Arginine biosynthesis</keyword>
<dbReference type="STRING" id="1408281.Epro_0955"/>
<dbReference type="GO" id="GO:0005737">
    <property type="term" value="C:cytoplasm"/>
    <property type="evidence" value="ECO:0007669"/>
    <property type="project" value="UniProtKB-SubCell"/>
</dbReference>
<evidence type="ECO:0000256" key="3">
    <source>
        <dbReference type="ARBA" id="ARBA00022571"/>
    </source>
</evidence>
<dbReference type="OrthoDB" id="9804242at2"/>
<evidence type="ECO:0000313" key="11">
    <source>
        <dbReference type="Proteomes" id="UP000035337"/>
    </source>
</evidence>
<dbReference type="SUPFAM" id="SSF56266">
    <property type="entry name" value="DmpA/ArgJ-like"/>
    <property type="match status" value="1"/>
</dbReference>
<comment type="catalytic activity">
    <reaction evidence="9">
        <text>L-glutamate + acetyl-CoA = N-acetyl-L-glutamate + CoA + H(+)</text>
        <dbReference type="Rhea" id="RHEA:24292"/>
        <dbReference type="ChEBI" id="CHEBI:15378"/>
        <dbReference type="ChEBI" id="CHEBI:29985"/>
        <dbReference type="ChEBI" id="CHEBI:44337"/>
        <dbReference type="ChEBI" id="CHEBI:57287"/>
        <dbReference type="ChEBI" id="CHEBI:57288"/>
        <dbReference type="EC" id="2.3.1.1"/>
    </reaction>
</comment>
<evidence type="ECO:0000256" key="6">
    <source>
        <dbReference type="ARBA" id="ARBA00022813"/>
    </source>
</evidence>
<dbReference type="EMBL" id="CP009498">
    <property type="protein sequence ID" value="AKL98334.1"/>
    <property type="molecule type" value="Genomic_DNA"/>
</dbReference>
<keyword evidence="5 9" id="KW-0808">Transferase</keyword>
<reference evidence="10 11" key="1">
    <citation type="submission" date="2014-09" db="EMBL/GenBank/DDBJ databases">
        <title>Complete genome sequence of Endomicrobium proavitum.</title>
        <authorList>
            <person name="Zheng H."/>
        </authorList>
    </citation>
    <scope>NUCLEOTIDE SEQUENCE [LARGE SCALE GENOMIC DNA]</scope>
    <source>
        <strain evidence="10 11">Rsa215</strain>
    </source>
</reference>
<comment type="catalytic activity">
    <reaction evidence="8 9">
        <text>N(2)-acetyl-L-ornithine + L-glutamate = N-acetyl-L-glutamate + L-ornithine</text>
        <dbReference type="Rhea" id="RHEA:15349"/>
        <dbReference type="ChEBI" id="CHEBI:29985"/>
        <dbReference type="ChEBI" id="CHEBI:44337"/>
        <dbReference type="ChEBI" id="CHEBI:46911"/>
        <dbReference type="ChEBI" id="CHEBI:57805"/>
        <dbReference type="EC" id="2.3.1.35"/>
    </reaction>
</comment>
<dbReference type="FunFam" id="3.10.20.340:FF:000001">
    <property type="entry name" value="Arginine biosynthesis bifunctional protein ArgJ, chloroplastic"/>
    <property type="match status" value="1"/>
</dbReference>
<dbReference type="HAMAP" id="MF_01106">
    <property type="entry name" value="ArgJ"/>
    <property type="match status" value="1"/>
</dbReference>
<evidence type="ECO:0000256" key="2">
    <source>
        <dbReference type="ARBA" id="ARBA00011475"/>
    </source>
</evidence>
<keyword evidence="6 9" id="KW-0068">Autocatalytic cleavage</keyword>
<dbReference type="UniPathway" id="UPA00068">
    <property type="reaction ID" value="UER00106"/>
</dbReference>
<comment type="subcellular location">
    <subcellularLocation>
        <location evidence="9">Cytoplasm</location>
    </subcellularLocation>
</comment>
<feature type="binding site" evidence="9">
    <location>
        <position position="397"/>
    </location>
    <ligand>
        <name>substrate</name>
    </ligand>
</feature>
<dbReference type="KEGG" id="epo:Epro_0955"/>
<dbReference type="InterPro" id="IPR042195">
    <property type="entry name" value="ArgJ_beta_C"/>
</dbReference>
<feature type="site" description="Cleavage; by autolysis" evidence="9">
    <location>
        <begin position="190"/>
        <end position="191"/>
    </location>
</feature>
<feature type="site" description="Involved in the stabilization of negative charge on the oxyanion by the formation of the oxyanion hole" evidence="9">
    <location>
        <position position="112"/>
    </location>
</feature>
<feature type="binding site" evidence="9">
    <location>
        <position position="402"/>
    </location>
    <ligand>
        <name>substrate</name>
    </ligand>
</feature>
<feature type="site" description="Involved in the stabilization of negative charge on the oxyanion by the formation of the oxyanion hole" evidence="9">
    <location>
        <position position="111"/>
    </location>
</feature>
<dbReference type="InterPro" id="IPR002813">
    <property type="entry name" value="Arg_biosynth_ArgJ"/>
</dbReference>
<feature type="binding site" evidence="9">
    <location>
        <position position="275"/>
    </location>
    <ligand>
        <name>substrate</name>
    </ligand>
</feature>
<dbReference type="GO" id="GO:0006526">
    <property type="term" value="P:L-arginine biosynthetic process"/>
    <property type="evidence" value="ECO:0007669"/>
    <property type="project" value="UniProtKB-UniRule"/>
</dbReference>
<comment type="subunit">
    <text evidence="2 9">Heterotetramer of two alpha and two beta chains.</text>
</comment>
<accession>A0A0G3WLF1</accession>
<keyword evidence="9" id="KW-0511">Multifunctional enzyme</keyword>
<evidence type="ECO:0000256" key="7">
    <source>
        <dbReference type="ARBA" id="ARBA00023315"/>
    </source>
</evidence>
<dbReference type="AlphaFoldDB" id="A0A0G3WLF1"/>
<comment type="similarity">
    <text evidence="1 9">Belongs to the ArgJ family.</text>
</comment>
<keyword evidence="7 9" id="KW-0012">Acyltransferase</keyword>
<feature type="binding site" evidence="9">
    <location>
        <position position="176"/>
    </location>
    <ligand>
        <name>substrate</name>
    </ligand>
</feature>
<evidence type="ECO:0000256" key="4">
    <source>
        <dbReference type="ARBA" id="ARBA00022605"/>
    </source>
</evidence>
<name>A0A0G3WLF1_9BACT</name>
<dbReference type="GO" id="GO:0004358">
    <property type="term" value="F:L-glutamate N-acetyltransferase activity, acting on acetyl-L-ornithine as donor"/>
    <property type="evidence" value="ECO:0007669"/>
    <property type="project" value="UniProtKB-UniRule"/>
</dbReference>
<feature type="binding site" evidence="9">
    <location>
        <position position="191"/>
    </location>
    <ligand>
        <name>substrate</name>
    </ligand>
</feature>
<evidence type="ECO:0000256" key="9">
    <source>
        <dbReference type="HAMAP-Rule" id="MF_01106"/>
    </source>
</evidence>
<dbReference type="GO" id="GO:0006592">
    <property type="term" value="P:ornithine biosynthetic process"/>
    <property type="evidence" value="ECO:0007669"/>
    <property type="project" value="TreeGrafter"/>
</dbReference>
<dbReference type="CDD" id="cd02152">
    <property type="entry name" value="OAT"/>
    <property type="match status" value="1"/>
</dbReference>
<dbReference type="Gene3D" id="3.10.20.340">
    <property type="entry name" value="ArgJ beta chain, C-terminal domain"/>
    <property type="match status" value="1"/>
</dbReference>
<feature type="chain" id="PRO_5023571335" description="Arginine biosynthesis bifunctional protein ArgJ beta chain" evidence="9">
    <location>
        <begin position="191"/>
        <end position="402"/>
    </location>
</feature>
<evidence type="ECO:0000256" key="1">
    <source>
        <dbReference type="ARBA" id="ARBA00006774"/>
    </source>
</evidence>
<protein>
    <recommendedName>
        <fullName evidence="9">Arginine biosynthesis bifunctional protein ArgJ</fullName>
    </recommendedName>
    <domain>
        <recommendedName>
            <fullName evidence="9">Glutamate N-acetyltransferase</fullName>
            <ecNumber evidence="9">2.3.1.35</ecNumber>
        </recommendedName>
        <alternativeName>
            <fullName evidence="9">Ornithine acetyltransferase</fullName>
            <shortName evidence="9">OATase</shortName>
        </alternativeName>
        <alternativeName>
            <fullName evidence="9">Ornithine transacetylase</fullName>
        </alternativeName>
    </domain>
    <domain>
        <recommendedName>
            <fullName evidence="9">Amino-acid acetyltransferase</fullName>
            <ecNumber evidence="9">2.3.1.1</ecNumber>
        </recommendedName>
        <alternativeName>
            <fullName evidence="9">N-acetylglutamate synthase</fullName>
            <shortName evidence="9">AGSase</shortName>
        </alternativeName>
    </domain>
    <component>
        <recommendedName>
            <fullName evidence="9">Arginine biosynthesis bifunctional protein ArgJ alpha chain</fullName>
        </recommendedName>
    </component>
    <component>
        <recommendedName>
            <fullName evidence="9">Arginine biosynthesis bifunctional protein ArgJ beta chain</fullName>
        </recommendedName>
    </component>
</protein>
<evidence type="ECO:0000256" key="5">
    <source>
        <dbReference type="ARBA" id="ARBA00022679"/>
    </source>
</evidence>
<sequence>MSSSNIPNGFKVGGVRSGISKKEGKKDLALFISEFPATAAGTFTQNMAKAAPVVVDIARLKRGGKFYGVVANSGCANACTGAEGKKNALQMCMEIENKFALPKDSVLVASTGVIGQLLNMQKFYGGVELLKSSLGKSVKNENDAALAVMTTDTFIKKAARKIKIKNGIVKIWGCVKGAGMIHPDMAGLHATMLSFILTDAQIDAKNLQKTLEKSVDQSFNCVSVDGDTSTNDTVILLANAASKTGKLAGKDLRKFADALDEITVDLAKQIAKDGEGATKFIEIEVKNAKTANDAKLIARTIATSPLFKTAVFGADANWGRVIAAAGRAGVPFNPDKIDITMGGIQTFKNGAPLNFSEKRAKKALLKKDIKVELNLKCGKCASKYYACDFSYDYVKINGDYRS</sequence>
<comment type="pathway">
    <text evidence="9">Amino-acid biosynthesis; L-arginine biosynthesis; N(2)-acetyl-L-ornithine from L-glutamate: step 1/4.</text>
</comment>
<dbReference type="NCBIfam" id="NF003802">
    <property type="entry name" value="PRK05388.1"/>
    <property type="match status" value="1"/>
</dbReference>
<comment type="pathway">
    <text evidence="9">Amino-acid biosynthesis; L-arginine biosynthesis; L-ornithine and N-acetyl-L-glutamate from L-glutamate and N(2)-acetyl-L-ornithine (cyclic): step 1/1.</text>
</comment>
<feature type="binding site" evidence="9">
    <location>
        <position position="150"/>
    </location>
    <ligand>
        <name>substrate</name>
    </ligand>
</feature>
<proteinExistence type="inferred from homology"/>
<dbReference type="PANTHER" id="PTHR23100">
    <property type="entry name" value="ARGININE BIOSYNTHESIS BIFUNCTIONAL PROTEIN ARGJ"/>
    <property type="match status" value="1"/>
</dbReference>
<comment type="function">
    <text evidence="9">Catalyzes two activities which are involved in the cyclic version of arginine biosynthesis: the synthesis of N-acetylglutamate from glutamate and acetyl-CoA as the acetyl donor, and of ornithine by transacetylation between N(2)-acetylornithine and glutamate.</text>
</comment>
<keyword evidence="4 9" id="KW-0028">Amino-acid biosynthesis</keyword>
<dbReference type="EC" id="2.3.1.1" evidence="9"/>
<organism evidence="10 11">
    <name type="scientific">Endomicrobium proavitum</name>
    <dbReference type="NCBI Taxonomy" id="1408281"/>
    <lineage>
        <taxon>Bacteria</taxon>
        <taxon>Pseudomonadati</taxon>
        <taxon>Elusimicrobiota</taxon>
        <taxon>Endomicrobiia</taxon>
        <taxon>Endomicrobiales</taxon>
        <taxon>Endomicrobiaceae</taxon>
        <taxon>Endomicrobium</taxon>
    </lineage>
</organism>
<evidence type="ECO:0000313" key="10">
    <source>
        <dbReference type="EMBL" id="AKL98334.1"/>
    </source>
</evidence>
<dbReference type="GO" id="GO:0004042">
    <property type="term" value="F:L-glutamate N-acetyltransferase activity"/>
    <property type="evidence" value="ECO:0007669"/>
    <property type="project" value="UniProtKB-UniRule"/>
</dbReference>
<dbReference type="Gene3D" id="3.60.70.12">
    <property type="entry name" value="L-amino peptidase D-ALA esterase/amidase"/>
    <property type="match status" value="1"/>
</dbReference>
<dbReference type="NCBIfam" id="TIGR00120">
    <property type="entry name" value="ArgJ"/>
    <property type="match status" value="1"/>
</dbReference>
<feature type="active site" description="Nucleophile" evidence="9">
    <location>
        <position position="191"/>
    </location>
</feature>
<dbReference type="EC" id="2.3.1.35" evidence="9"/>